<dbReference type="InterPro" id="IPR000198">
    <property type="entry name" value="RhoGAP_dom"/>
</dbReference>
<dbReference type="PANTHER" id="PTHR23176">
    <property type="entry name" value="RHO/RAC/CDC GTPASE-ACTIVATING PROTEIN"/>
    <property type="match status" value="1"/>
</dbReference>
<feature type="coiled-coil region" evidence="2">
    <location>
        <begin position="32"/>
        <end position="66"/>
    </location>
</feature>
<feature type="domain" description="Rho-GAP" evidence="5">
    <location>
        <begin position="608"/>
        <end position="815"/>
    </location>
</feature>
<dbReference type="GO" id="GO:0005737">
    <property type="term" value="C:cytoplasm"/>
    <property type="evidence" value="ECO:0007669"/>
    <property type="project" value="TreeGrafter"/>
</dbReference>
<keyword evidence="1" id="KW-0343">GTPase activation</keyword>
<feature type="compositionally biased region" description="Low complexity" evidence="3">
    <location>
        <begin position="522"/>
        <end position="536"/>
    </location>
</feature>
<dbReference type="SMART" id="SM00233">
    <property type="entry name" value="PH"/>
    <property type="match status" value="1"/>
</dbReference>
<evidence type="ECO:0000256" key="2">
    <source>
        <dbReference type="SAM" id="Coils"/>
    </source>
</evidence>
<evidence type="ECO:0000259" key="4">
    <source>
        <dbReference type="PROSITE" id="PS50003"/>
    </source>
</evidence>
<dbReference type="SUPFAM" id="SSF64268">
    <property type="entry name" value="PX domain"/>
    <property type="match status" value="1"/>
</dbReference>
<dbReference type="Gene3D" id="2.30.29.30">
    <property type="entry name" value="Pleckstrin-homology domain (PH domain)/Phosphotyrosine-binding domain (PTB)"/>
    <property type="match status" value="1"/>
</dbReference>
<protein>
    <recommendedName>
        <fullName evidence="8">RhoGAP-domain-containing protein</fullName>
    </recommendedName>
</protein>
<dbReference type="CDD" id="cd06093">
    <property type="entry name" value="PX_domain"/>
    <property type="match status" value="1"/>
</dbReference>
<evidence type="ECO:0000256" key="3">
    <source>
        <dbReference type="SAM" id="MobiDB-lite"/>
    </source>
</evidence>
<feature type="region of interest" description="Disordered" evidence="3">
    <location>
        <begin position="514"/>
        <end position="566"/>
    </location>
</feature>
<accession>A0AAN7D4E3</accession>
<dbReference type="InterPro" id="IPR036871">
    <property type="entry name" value="PX_dom_sf"/>
</dbReference>
<dbReference type="InterPro" id="IPR011993">
    <property type="entry name" value="PH-like_dom_sf"/>
</dbReference>
<evidence type="ECO:0000313" key="6">
    <source>
        <dbReference type="EMBL" id="KAK4510557.1"/>
    </source>
</evidence>
<feature type="compositionally biased region" description="Basic and acidic residues" evidence="3">
    <location>
        <begin position="201"/>
        <end position="213"/>
    </location>
</feature>
<feature type="region of interest" description="Disordered" evidence="3">
    <location>
        <begin position="67"/>
        <end position="124"/>
    </location>
</feature>
<reference evidence="6 7" key="1">
    <citation type="submission" date="2022-11" db="EMBL/GenBank/DDBJ databases">
        <title>Mucor velutinosus strain NIH1002 WGS.</title>
        <authorList>
            <person name="Subramanian P."/>
            <person name="Mullikin J.C."/>
            <person name="Segre J.A."/>
            <person name="Zelazny A.M."/>
        </authorList>
    </citation>
    <scope>NUCLEOTIDE SEQUENCE [LARGE SCALE GENOMIC DNA]</scope>
    <source>
        <strain evidence="6 7">NIH1002</strain>
    </source>
</reference>
<dbReference type="SMART" id="SM00312">
    <property type="entry name" value="PX"/>
    <property type="match status" value="1"/>
</dbReference>
<evidence type="ECO:0000313" key="7">
    <source>
        <dbReference type="Proteomes" id="UP001304243"/>
    </source>
</evidence>
<feature type="compositionally biased region" description="Low complexity" evidence="3">
    <location>
        <begin position="82"/>
        <end position="97"/>
    </location>
</feature>
<dbReference type="SMART" id="SM00324">
    <property type="entry name" value="RhoGAP"/>
    <property type="match status" value="1"/>
</dbReference>
<gene>
    <name evidence="6" type="ORF">ATC70_004988</name>
</gene>
<dbReference type="GO" id="GO:0005096">
    <property type="term" value="F:GTPase activator activity"/>
    <property type="evidence" value="ECO:0007669"/>
    <property type="project" value="UniProtKB-KW"/>
</dbReference>
<dbReference type="InterPro" id="IPR050729">
    <property type="entry name" value="Rho-GAP"/>
</dbReference>
<dbReference type="Gene3D" id="3.30.1520.10">
    <property type="entry name" value="Phox-like domain"/>
    <property type="match status" value="1"/>
</dbReference>
<dbReference type="InterPro" id="IPR001849">
    <property type="entry name" value="PH_domain"/>
</dbReference>
<dbReference type="Proteomes" id="UP001304243">
    <property type="component" value="Unassembled WGS sequence"/>
</dbReference>
<dbReference type="Pfam" id="PF00169">
    <property type="entry name" value="PH"/>
    <property type="match status" value="1"/>
</dbReference>
<dbReference type="InterPro" id="IPR008936">
    <property type="entry name" value="Rho_GTPase_activation_prot"/>
</dbReference>
<keyword evidence="2" id="KW-0175">Coiled coil</keyword>
<evidence type="ECO:0000256" key="1">
    <source>
        <dbReference type="ARBA" id="ARBA00022468"/>
    </source>
</evidence>
<feature type="region of interest" description="Disordered" evidence="3">
    <location>
        <begin position="140"/>
        <end position="216"/>
    </location>
</feature>
<dbReference type="PROSITE" id="PS50003">
    <property type="entry name" value="PH_DOMAIN"/>
    <property type="match status" value="1"/>
</dbReference>
<dbReference type="GO" id="GO:0035091">
    <property type="term" value="F:phosphatidylinositol binding"/>
    <property type="evidence" value="ECO:0007669"/>
    <property type="project" value="InterPro"/>
</dbReference>
<feature type="compositionally biased region" description="Polar residues" evidence="3">
    <location>
        <begin position="67"/>
        <end position="78"/>
    </location>
</feature>
<evidence type="ECO:0008006" key="8">
    <source>
        <dbReference type="Google" id="ProtNLM"/>
    </source>
</evidence>
<feature type="domain" description="PH" evidence="4">
    <location>
        <begin position="350"/>
        <end position="456"/>
    </location>
</feature>
<dbReference type="EMBL" id="JASEJX010000033">
    <property type="protein sequence ID" value="KAK4510557.1"/>
    <property type="molecule type" value="Genomic_DNA"/>
</dbReference>
<dbReference type="Pfam" id="PF00787">
    <property type="entry name" value="PX"/>
    <property type="match status" value="1"/>
</dbReference>
<dbReference type="GeneID" id="89948674"/>
<comment type="caution">
    <text evidence="6">The sequence shown here is derived from an EMBL/GenBank/DDBJ whole genome shotgun (WGS) entry which is preliminary data.</text>
</comment>
<dbReference type="SUPFAM" id="SSF50729">
    <property type="entry name" value="PH domain-like"/>
    <property type="match status" value="1"/>
</dbReference>
<dbReference type="Gene3D" id="1.10.555.10">
    <property type="entry name" value="Rho GTPase activation protein"/>
    <property type="match status" value="1"/>
</dbReference>
<dbReference type="AlphaFoldDB" id="A0AAN7D4E3"/>
<keyword evidence="7" id="KW-1185">Reference proteome</keyword>
<dbReference type="PANTHER" id="PTHR23176:SF129">
    <property type="entry name" value="RHO GTPASE ACTIVATING PROTEIN AT 16F, ISOFORM E-RELATED"/>
    <property type="match status" value="1"/>
</dbReference>
<feature type="compositionally biased region" description="Polar residues" evidence="3">
    <location>
        <begin position="166"/>
        <end position="181"/>
    </location>
</feature>
<dbReference type="SUPFAM" id="SSF48350">
    <property type="entry name" value="GTPase activation domain, GAP"/>
    <property type="match status" value="1"/>
</dbReference>
<feature type="compositionally biased region" description="Basic residues" evidence="3">
    <location>
        <begin position="153"/>
        <end position="165"/>
    </location>
</feature>
<organism evidence="6 7">
    <name type="scientific">Mucor velutinosus</name>
    <dbReference type="NCBI Taxonomy" id="708070"/>
    <lineage>
        <taxon>Eukaryota</taxon>
        <taxon>Fungi</taxon>
        <taxon>Fungi incertae sedis</taxon>
        <taxon>Mucoromycota</taxon>
        <taxon>Mucoromycotina</taxon>
        <taxon>Mucoromycetes</taxon>
        <taxon>Mucorales</taxon>
        <taxon>Mucorineae</taxon>
        <taxon>Mucoraceae</taxon>
        <taxon>Mucor</taxon>
    </lineage>
</organism>
<proteinExistence type="predicted"/>
<sequence length="921" mass="103563">MPMNTIASPAASIEMRTIDDYKTQNDQYWTIIEKQRLIIKTMQKSLNQLTSENEMLIKKNKELESSIKNTGNSASTPLSMEATTATSTATATTLASTPAVPPRSPYRINHNHSNHPLDASVDLPKRPPVLKLAMSNHAHFQNRAADQPASTTKKTRSKVQHKRNHSQTSNQPSNSATSNLNIPVMSKSKSEPSTPAQPRTPRYDSLHNNHPLDSHVATPTTATAILRNLSNVNVKVISSINTNEKGFTIGILQKEDDREIWRIEKSLSDLMSLDSNLKSSNPALASTFKKLPDKSLFATHAPTKVDERKSMAQDYLQHAITLKSINNDILCEFLSTDRIHNLSITLTNDAGTKEGYLTKKGKNFGGWKSRYFMLDHSGILRYYETKNGAFLGNINLINSQIASQPQYESKHESHFRHAFLIVEPKPNGGSHSKHIFCADSDAERDSWVDALRFYTNQLHITEDIINSSFAADDSMMTIDHLVVEPSSSTESNKSSILKKRPSIDYILNYFQQTNASRRRSSTSKTSSPTTSADSSSVDAFPATVSSPATTEEQSEEHIKKSRHKSNRKTFWGKKMFASHTDNPTSPHSLTFGTSDYEETCGPNQIFGIPLENAVNVSRVCDHYDLPAIIHRCIEYLEARDALTEEGIYRLSGSSAKVKILKKRFNNAGDVRLLEDEEFHDVHAIAGLLKMWLREMPENILTEALLGDFLNSIHLDKEQNKICEVGRLISTLPLANYTLLRSLCAHLIRVIENSDKNKMTLKNISIVFSATLGIPSSIFNMLLKNFDYIFWTDRCDDQQVTEDTIKIYMAEEEVSFDAQQLHHPHDFVHPVMKRVAESSYQDGFIDSGRSRRNSIHYKDNTPKEFISLEKQLDAVLDDSSQLDDDIYYSDGELEIAYFASRYNANSKTSNHLPSTEYASTAI</sequence>
<dbReference type="GO" id="GO:0007165">
    <property type="term" value="P:signal transduction"/>
    <property type="evidence" value="ECO:0007669"/>
    <property type="project" value="InterPro"/>
</dbReference>
<name>A0AAN7D4E3_9FUNG</name>
<dbReference type="Pfam" id="PF00620">
    <property type="entry name" value="RhoGAP"/>
    <property type="match status" value="1"/>
</dbReference>
<dbReference type="RefSeq" id="XP_064677223.1">
    <property type="nucleotide sequence ID" value="XM_064824287.1"/>
</dbReference>
<dbReference type="InterPro" id="IPR001683">
    <property type="entry name" value="PX_dom"/>
</dbReference>
<dbReference type="PROSITE" id="PS50238">
    <property type="entry name" value="RHOGAP"/>
    <property type="match status" value="1"/>
</dbReference>
<evidence type="ECO:0000259" key="5">
    <source>
        <dbReference type="PROSITE" id="PS50238"/>
    </source>
</evidence>